<evidence type="ECO:0000256" key="8">
    <source>
        <dbReference type="SAM" id="MobiDB-lite"/>
    </source>
</evidence>
<dbReference type="Pfam" id="PF24048">
    <property type="entry name" value="LRR_NXF1-5"/>
    <property type="match status" value="1"/>
</dbReference>
<evidence type="ECO:0000256" key="5">
    <source>
        <dbReference type="ARBA" id="ARBA00022737"/>
    </source>
</evidence>
<dbReference type="InterPro" id="IPR005637">
    <property type="entry name" value="TAP_C_dom"/>
</dbReference>
<dbReference type="FunCoup" id="A0A166NHC1">
    <property type="interactions" value="337"/>
</dbReference>
<sequence length="591" mass="64045">MNSSPSTPAPRSARHAFRNAVRGVLDQDEKMKDVAPTSSHTARRSAAPYSKRVANPDAMQVERPSGARTNGSLSSRIGSSRLSVTGRVARVGDPRVIAASSSRMPAHEMWREFVKSRYNPQARFLDLSRISEDAIVKKHRLIAPGQPGSTGKEAPTIFKLAGQLKPEPLTISLANNGLTSSMPLATLQHYLPGIRNLSLENNELKTWKDIDAFSSRKGRLLKLRELILIGNPLREVEYQHGRGERYTSEIARRFPSLEILDGNTIAKITFDAPSTSKAEAAAAAALPEARSFPVGVNPGVVPPEVQSLVGEFLTRFFNYFDTSRASLAPIYAPEATFSFSANTTIPQRARVMGLHATLPNQRKLDFAKWLQAGSRNLSRVGGRLEAAMEALHMGTAQIGEVLAAMPATRHDLGKPSDFVVDACTVMGAPAPGGVLLMISVHGQFTEVEVEGVRSFDRSFVLAPSTEGSPAQQAGWPVVILSDQLVVRHFSSPDAWTPGPLKVQFEPTNAPPPPTQIPQQLPVAQPVAVPVDAILASLPEHQRVLVMEVSARTGLVTQYAGQCLEGNGWDLGRALANFEQVKAQLPREAFAR</sequence>
<dbReference type="Gene3D" id="1.10.8.10">
    <property type="entry name" value="DNA helicase RuvA subunit, C-terminal domain"/>
    <property type="match status" value="1"/>
</dbReference>
<dbReference type="InterPro" id="IPR032710">
    <property type="entry name" value="NTF2-like_dom_sf"/>
</dbReference>
<dbReference type="InterPro" id="IPR032675">
    <property type="entry name" value="LRR_dom_sf"/>
</dbReference>
<evidence type="ECO:0000256" key="6">
    <source>
        <dbReference type="ARBA" id="ARBA00022816"/>
    </source>
</evidence>
<feature type="domain" description="NTF2" evidence="9">
    <location>
        <begin position="308"/>
        <end position="486"/>
    </location>
</feature>
<evidence type="ECO:0000256" key="3">
    <source>
        <dbReference type="ARBA" id="ARBA00022448"/>
    </source>
</evidence>
<feature type="domain" description="TAP-C" evidence="10">
    <location>
        <begin position="539"/>
        <end position="591"/>
    </location>
</feature>
<feature type="region of interest" description="Disordered" evidence="8">
    <location>
        <begin position="1"/>
        <end position="79"/>
    </location>
</feature>
<dbReference type="Pfam" id="PF03943">
    <property type="entry name" value="TAP_C"/>
    <property type="match status" value="1"/>
</dbReference>
<dbReference type="EMBL" id="KV426668">
    <property type="protein sequence ID" value="KZV79164.1"/>
    <property type="molecule type" value="Genomic_DNA"/>
</dbReference>
<dbReference type="CDD" id="cd14342">
    <property type="entry name" value="UBA_TAP-C"/>
    <property type="match status" value="1"/>
</dbReference>
<dbReference type="Gene3D" id="3.10.450.50">
    <property type="match status" value="1"/>
</dbReference>
<dbReference type="InterPro" id="IPR009060">
    <property type="entry name" value="UBA-like_sf"/>
</dbReference>
<accession>A0A166NHC1</accession>
<dbReference type="InterPro" id="IPR030217">
    <property type="entry name" value="NXF_fam"/>
</dbReference>
<evidence type="ECO:0000259" key="9">
    <source>
        <dbReference type="PROSITE" id="PS50177"/>
    </source>
</evidence>
<dbReference type="Proteomes" id="UP000077266">
    <property type="component" value="Unassembled WGS sequence"/>
</dbReference>
<name>A0A166NHC1_EXIGL</name>
<keyword evidence="3" id="KW-0813">Transport</keyword>
<dbReference type="InParanoid" id="A0A166NHC1"/>
<evidence type="ECO:0000256" key="1">
    <source>
        <dbReference type="ARBA" id="ARBA00004123"/>
    </source>
</evidence>
<dbReference type="PANTHER" id="PTHR10662:SF22">
    <property type="entry name" value="NUCLEAR RNA EXPORT FACTOR 1"/>
    <property type="match status" value="1"/>
</dbReference>
<evidence type="ECO:0000256" key="7">
    <source>
        <dbReference type="ARBA" id="ARBA00023242"/>
    </source>
</evidence>
<evidence type="ECO:0000313" key="12">
    <source>
        <dbReference type="Proteomes" id="UP000077266"/>
    </source>
</evidence>
<dbReference type="InterPro" id="IPR018222">
    <property type="entry name" value="Nuclear_transport_factor_2_euk"/>
</dbReference>
<keyword evidence="7" id="KW-0539">Nucleus</keyword>
<keyword evidence="4" id="KW-0433">Leucine-rich repeat</keyword>
<dbReference type="STRING" id="1314781.A0A166NHC1"/>
<dbReference type="SUPFAM" id="SSF46934">
    <property type="entry name" value="UBA-like"/>
    <property type="match status" value="1"/>
</dbReference>
<dbReference type="SMART" id="SM00804">
    <property type="entry name" value="TAP_C"/>
    <property type="match status" value="1"/>
</dbReference>
<gene>
    <name evidence="11" type="ORF">EXIGLDRAFT_689073</name>
</gene>
<dbReference type="Gene3D" id="3.80.10.10">
    <property type="entry name" value="Ribonuclease Inhibitor"/>
    <property type="match status" value="1"/>
</dbReference>
<protein>
    <submittedName>
        <fullName evidence="11">NTF2-like protein</fullName>
    </submittedName>
</protein>
<keyword evidence="12" id="KW-1185">Reference proteome</keyword>
<dbReference type="Pfam" id="PF22602">
    <property type="entry name" value="NXF_NTF2"/>
    <property type="match status" value="1"/>
</dbReference>
<proteinExistence type="inferred from homology"/>
<dbReference type="InterPro" id="IPR057125">
    <property type="entry name" value="NXF1/2/3/5-like_LRR"/>
</dbReference>
<dbReference type="GO" id="GO:0003723">
    <property type="term" value="F:RNA binding"/>
    <property type="evidence" value="ECO:0007669"/>
    <property type="project" value="TreeGrafter"/>
</dbReference>
<reference evidence="11 12" key="1">
    <citation type="journal article" date="2016" name="Mol. Biol. Evol.">
        <title>Comparative Genomics of Early-Diverging Mushroom-Forming Fungi Provides Insights into the Origins of Lignocellulose Decay Capabilities.</title>
        <authorList>
            <person name="Nagy L.G."/>
            <person name="Riley R."/>
            <person name="Tritt A."/>
            <person name="Adam C."/>
            <person name="Daum C."/>
            <person name="Floudas D."/>
            <person name="Sun H."/>
            <person name="Yadav J.S."/>
            <person name="Pangilinan J."/>
            <person name="Larsson K.H."/>
            <person name="Matsuura K."/>
            <person name="Barry K."/>
            <person name="Labutti K."/>
            <person name="Kuo R."/>
            <person name="Ohm R.A."/>
            <person name="Bhattacharya S.S."/>
            <person name="Shirouzu T."/>
            <person name="Yoshinaga Y."/>
            <person name="Martin F.M."/>
            <person name="Grigoriev I.V."/>
            <person name="Hibbett D.S."/>
        </authorList>
    </citation>
    <scope>NUCLEOTIDE SEQUENCE [LARGE SCALE GENOMIC DNA]</scope>
    <source>
        <strain evidence="11 12">HHB12029</strain>
    </source>
</reference>
<feature type="compositionally biased region" description="Low complexity" evidence="8">
    <location>
        <begin position="1"/>
        <end position="11"/>
    </location>
</feature>
<dbReference type="OrthoDB" id="25872at2759"/>
<dbReference type="AlphaFoldDB" id="A0A166NHC1"/>
<evidence type="ECO:0000256" key="2">
    <source>
        <dbReference type="ARBA" id="ARBA00009285"/>
    </source>
</evidence>
<keyword evidence="6" id="KW-0509">mRNA transport</keyword>
<dbReference type="InterPro" id="IPR002075">
    <property type="entry name" value="NTF2_dom"/>
</dbReference>
<evidence type="ECO:0000259" key="10">
    <source>
        <dbReference type="PROSITE" id="PS51281"/>
    </source>
</evidence>
<evidence type="ECO:0000313" key="11">
    <source>
        <dbReference type="EMBL" id="KZV79164.1"/>
    </source>
</evidence>
<organism evidence="11 12">
    <name type="scientific">Exidia glandulosa HHB12029</name>
    <dbReference type="NCBI Taxonomy" id="1314781"/>
    <lineage>
        <taxon>Eukaryota</taxon>
        <taxon>Fungi</taxon>
        <taxon>Dikarya</taxon>
        <taxon>Basidiomycota</taxon>
        <taxon>Agaricomycotina</taxon>
        <taxon>Agaricomycetes</taxon>
        <taxon>Auriculariales</taxon>
        <taxon>Exidiaceae</taxon>
        <taxon>Exidia</taxon>
    </lineage>
</organism>
<keyword evidence="5" id="KW-0677">Repeat</keyword>
<dbReference type="GO" id="GO:0016973">
    <property type="term" value="P:poly(A)+ mRNA export from nucleus"/>
    <property type="evidence" value="ECO:0007669"/>
    <property type="project" value="TreeGrafter"/>
</dbReference>
<comment type="subcellular location">
    <subcellularLocation>
        <location evidence="1">Nucleus</location>
    </subcellularLocation>
</comment>
<comment type="similarity">
    <text evidence="2">Belongs to the NXF family.</text>
</comment>
<dbReference type="GO" id="GO:0005634">
    <property type="term" value="C:nucleus"/>
    <property type="evidence" value="ECO:0007669"/>
    <property type="project" value="UniProtKB-SubCell"/>
</dbReference>
<dbReference type="PROSITE" id="PS50177">
    <property type="entry name" value="NTF2_DOMAIN"/>
    <property type="match status" value="1"/>
</dbReference>
<dbReference type="SUPFAM" id="SSF52058">
    <property type="entry name" value="L domain-like"/>
    <property type="match status" value="1"/>
</dbReference>
<dbReference type="PANTHER" id="PTHR10662">
    <property type="entry name" value="NUCLEAR RNA EXPORT FACTOR"/>
    <property type="match status" value="1"/>
</dbReference>
<evidence type="ECO:0000256" key="4">
    <source>
        <dbReference type="ARBA" id="ARBA00022614"/>
    </source>
</evidence>
<dbReference type="PROSITE" id="PS51281">
    <property type="entry name" value="TAP_C"/>
    <property type="match status" value="1"/>
</dbReference>
<dbReference type="SUPFAM" id="SSF54427">
    <property type="entry name" value="NTF2-like"/>
    <property type="match status" value="1"/>
</dbReference>